<keyword evidence="1" id="KW-0472">Membrane</keyword>
<dbReference type="OrthoDB" id="9005031at2"/>
<protein>
    <submittedName>
        <fullName evidence="2">Uncharacterized protein</fullName>
    </submittedName>
</protein>
<dbReference type="RefSeq" id="WP_114179650.1">
    <property type="nucleotide sequence ID" value="NZ_CP024903.1"/>
</dbReference>
<accession>A0A2Z5N251</accession>
<sequence>MGFRWNPRFSSEWEAQEPPSIWFFLVLYLIVQGFALAMVVPGLPKVGSIPWDTVIHDAVAVPFFCWVALSCLVWLFAYDIPARQAADHNTARWHEITGWQRQSRAGMAVLDSVLLVPEPDLAERMLKLEGDPPENPGKVMRLASVEGDDAALREHAMFEKLLTPLAARLALAAKSNSFEIVIQCERPESSLDLHTVWERIGLPGKPRVRWIGNERDPGFAEDWFNDNERRPYYAYVNERMPKYRLVLAWHLNDENADVKPDVSEAAVALLFGSPALMQAKPEQKRQAWLLRQIVADADEADKALALLLGSEQVQRTRIRHFWYSRLKGLAQHATLGAVKESDLKVDEHALDSTIGPQAPVARWVLQALAAKMAHFGQGAQLIALPHEQGVAINVVAKEPDRVAVPWKKEYEYNPILGADLGMCASLWVVAMLLSPTGWSTSDTVLTWGVAAVMVVLFLLRNPAPVLYVVDLIDKYW</sequence>
<keyword evidence="1" id="KW-0812">Transmembrane</keyword>
<feature type="transmembrane region" description="Helical" evidence="1">
    <location>
        <begin position="21"/>
        <end position="40"/>
    </location>
</feature>
<feature type="transmembrane region" description="Helical" evidence="1">
    <location>
        <begin position="415"/>
        <end position="433"/>
    </location>
</feature>
<evidence type="ECO:0000313" key="2">
    <source>
        <dbReference type="EMBL" id="AXF23240.1"/>
    </source>
</evidence>
<evidence type="ECO:0000256" key="1">
    <source>
        <dbReference type="SAM" id="Phobius"/>
    </source>
</evidence>
<dbReference type="AlphaFoldDB" id="A0A2Z5N251"/>
<feature type="transmembrane region" description="Helical" evidence="1">
    <location>
        <begin position="60"/>
        <end position="78"/>
    </location>
</feature>
<feature type="transmembrane region" description="Helical" evidence="1">
    <location>
        <begin position="445"/>
        <end position="469"/>
    </location>
</feature>
<dbReference type="Proteomes" id="UP000253104">
    <property type="component" value="Chromosome mHSR5_B"/>
</dbReference>
<evidence type="ECO:0000313" key="3">
    <source>
        <dbReference type="Proteomes" id="UP000253104"/>
    </source>
</evidence>
<dbReference type="EMBL" id="CP024903">
    <property type="protein sequence ID" value="AXF23240.1"/>
    <property type="molecule type" value="Genomic_DNA"/>
</dbReference>
<name>A0A2Z5N251_BURPY</name>
<keyword evidence="1" id="KW-1133">Transmembrane helix</keyword>
<gene>
    <name evidence="2" type="ORF">CUJ89_22605</name>
</gene>
<reference evidence="2 3" key="1">
    <citation type="journal article" date="2018" name="ISME J.">
        <title>Involvement of Burkholderiaceae and sulfurous volatiles in disease-suppressive soils.</title>
        <authorList>
            <person name="Carrion V.J."/>
            <person name="Cordovez V."/>
            <person name="Tyc O."/>
            <person name="Etalo D.W."/>
            <person name="de Bruijn I."/>
            <person name="de Jager V.C."/>
            <person name="Medema M.H."/>
            <person name="Eberl L."/>
            <person name="Raaijmakers J.M."/>
        </authorList>
    </citation>
    <scope>NUCLEOTIDE SEQUENCE [LARGE SCALE GENOMIC DNA]</scope>
    <source>
        <strain evidence="3">mHSR5</strain>
    </source>
</reference>
<organism evidence="2 3">
    <name type="scientific">Burkholderia pyrrocinia</name>
    <name type="common">Pseudomonas pyrrocinia</name>
    <dbReference type="NCBI Taxonomy" id="60550"/>
    <lineage>
        <taxon>Bacteria</taxon>
        <taxon>Pseudomonadati</taxon>
        <taxon>Pseudomonadota</taxon>
        <taxon>Betaproteobacteria</taxon>
        <taxon>Burkholderiales</taxon>
        <taxon>Burkholderiaceae</taxon>
        <taxon>Burkholderia</taxon>
        <taxon>Burkholderia cepacia complex</taxon>
    </lineage>
</organism>
<proteinExistence type="predicted"/>